<keyword evidence="4" id="KW-1185">Reference proteome</keyword>
<organism evidence="3 5">
    <name type="scientific">Puccinia graminis f. sp. tritici</name>
    <dbReference type="NCBI Taxonomy" id="56615"/>
    <lineage>
        <taxon>Eukaryota</taxon>
        <taxon>Fungi</taxon>
        <taxon>Dikarya</taxon>
        <taxon>Basidiomycota</taxon>
        <taxon>Pucciniomycotina</taxon>
        <taxon>Pucciniomycetes</taxon>
        <taxon>Pucciniales</taxon>
        <taxon>Pucciniaceae</taxon>
        <taxon>Puccinia</taxon>
    </lineage>
</organism>
<reference evidence="4 5" key="1">
    <citation type="submission" date="2019-05" db="EMBL/GenBank/DDBJ databases">
        <title>Emergence of the Ug99 lineage of the wheat stem rust pathogen through somatic hybridization.</title>
        <authorList>
            <person name="Li F."/>
            <person name="Upadhyaya N.M."/>
            <person name="Sperschneider J."/>
            <person name="Matny O."/>
            <person name="Nguyen-Phuc H."/>
            <person name="Mago R."/>
            <person name="Raley C."/>
            <person name="Miller M.E."/>
            <person name="Silverstein K.A.T."/>
            <person name="Henningsen E."/>
            <person name="Hirsch C.D."/>
            <person name="Visser B."/>
            <person name="Pretorius Z.A."/>
            <person name="Steffenson B.J."/>
            <person name="Schwessinger B."/>
            <person name="Dodds P.N."/>
            <person name="Figueroa M."/>
        </authorList>
    </citation>
    <scope>NUCLEOTIDE SEQUENCE [LARGE SCALE GENOMIC DNA]</scope>
    <source>
        <strain evidence="2">21-0</strain>
        <strain evidence="3 5">Ug99</strain>
    </source>
</reference>
<dbReference type="EMBL" id="VDEP01000036">
    <property type="protein sequence ID" value="KAA1135990.1"/>
    <property type="molecule type" value="Genomic_DNA"/>
</dbReference>
<sequence>MSISSLVATFLELANLSLAGNQLGSFSDLNALSPTTGRGGIMNGCLSGLTSLRKLILMGNLLRPHVKKDGQMGLHNYLFEVVRRFPSLEVRDGEVIDAAMEGTIVATVAAAPNRSQSMVEEEMMAKPLDTLSPQPPLPIGI</sequence>
<feature type="chain" id="PRO_5036366720" evidence="1">
    <location>
        <begin position="20"/>
        <end position="141"/>
    </location>
</feature>
<name>A0A5B0SDU1_PUCGR</name>
<evidence type="ECO:0000313" key="3">
    <source>
        <dbReference type="EMBL" id="KAA1135990.1"/>
    </source>
</evidence>
<evidence type="ECO:0000256" key="1">
    <source>
        <dbReference type="SAM" id="SignalP"/>
    </source>
</evidence>
<dbReference type="OrthoDB" id="25872at2759"/>
<dbReference type="SUPFAM" id="SSF52058">
    <property type="entry name" value="L domain-like"/>
    <property type="match status" value="1"/>
</dbReference>
<proteinExistence type="predicted"/>
<evidence type="ECO:0000313" key="5">
    <source>
        <dbReference type="Proteomes" id="UP000325313"/>
    </source>
</evidence>
<keyword evidence="1" id="KW-0732">Signal</keyword>
<protein>
    <submittedName>
        <fullName evidence="3">Nuclear mRNA export, poly(A)+RNA binding protein</fullName>
    </submittedName>
</protein>
<dbReference type="InterPro" id="IPR001611">
    <property type="entry name" value="Leu-rich_rpt"/>
</dbReference>
<dbReference type="InterPro" id="IPR032675">
    <property type="entry name" value="LRR_dom_sf"/>
</dbReference>
<dbReference type="PROSITE" id="PS51450">
    <property type="entry name" value="LRR"/>
    <property type="match status" value="1"/>
</dbReference>
<evidence type="ECO:0000313" key="4">
    <source>
        <dbReference type="Proteomes" id="UP000324748"/>
    </source>
</evidence>
<gene>
    <name evidence="3" type="primary">MEX67_8</name>
    <name evidence="2" type="synonym">MEX67_2</name>
    <name evidence="2" type="ORF">PGT21_011826</name>
    <name evidence="3" type="ORF">PGTUg99_017513</name>
</gene>
<dbReference type="Proteomes" id="UP000324748">
    <property type="component" value="Unassembled WGS sequence"/>
</dbReference>
<accession>A0A5B0SDU1</accession>
<dbReference type="Gene3D" id="3.80.10.10">
    <property type="entry name" value="Ribonuclease Inhibitor"/>
    <property type="match status" value="1"/>
</dbReference>
<dbReference type="Proteomes" id="UP000325313">
    <property type="component" value="Unassembled WGS sequence"/>
</dbReference>
<comment type="caution">
    <text evidence="3">The sequence shown here is derived from an EMBL/GenBank/DDBJ whole genome shotgun (WGS) entry which is preliminary data.</text>
</comment>
<dbReference type="EMBL" id="VSWC01000106">
    <property type="protein sequence ID" value="KAA1085578.1"/>
    <property type="molecule type" value="Genomic_DNA"/>
</dbReference>
<evidence type="ECO:0000313" key="2">
    <source>
        <dbReference type="EMBL" id="KAA1085578.1"/>
    </source>
</evidence>
<dbReference type="AlphaFoldDB" id="A0A5B0SDU1"/>
<feature type="signal peptide" evidence="1">
    <location>
        <begin position="1"/>
        <end position="19"/>
    </location>
</feature>